<dbReference type="Proteomes" id="UP000709219">
    <property type="component" value="Unassembled WGS sequence"/>
</dbReference>
<feature type="transmembrane region" description="Helical" evidence="1">
    <location>
        <begin position="171"/>
        <end position="196"/>
    </location>
</feature>
<feature type="transmembrane region" description="Helical" evidence="1">
    <location>
        <begin position="241"/>
        <end position="259"/>
    </location>
</feature>
<keyword evidence="1" id="KW-0472">Membrane</keyword>
<evidence type="ECO:0000313" key="7">
    <source>
        <dbReference type="Proteomes" id="UP000430295"/>
    </source>
</evidence>
<name>A0A359YEX8_STRPA</name>
<reference evidence="7 8" key="2">
    <citation type="journal article" date="2019" name="Nat. Med.">
        <title>A library of human gut bacterial isolates paired with longitudinal multiomics data enables mechanistic microbiome research.</title>
        <authorList>
            <person name="Poyet M."/>
            <person name="Groussin M."/>
            <person name="Gibbons S.M."/>
            <person name="Avila-Pacheco J."/>
            <person name="Jiang X."/>
            <person name="Kearney S.M."/>
            <person name="Perrotta A.R."/>
            <person name="Berdy B."/>
            <person name="Zhao S."/>
            <person name="Lieberman T.D."/>
            <person name="Swanson P.K."/>
            <person name="Smith M."/>
            <person name="Roesemann S."/>
            <person name="Alexander J.E."/>
            <person name="Rich S.A."/>
            <person name="Livny J."/>
            <person name="Vlamakis H."/>
            <person name="Clish C."/>
            <person name="Bullock K."/>
            <person name="Deik A."/>
            <person name="Scott J."/>
            <person name="Pierce K.A."/>
            <person name="Xavier R.J."/>
            <person name="Alm E.J."/>
        </authorList>
    </citation>
    <scope>NUCLEOTIDE SEQUENCE [LARGE SCALE GENOMIC DNA]</scope>
    <source>
        <strain evidence="4 8">BIOML-A10</strain>
        <strain evidence="3 7">BIOML-A18</strain>
    </source>
</reference>
<dbReference type="RefSeq" id="WP_021154118.1">
    <property type="nucleotide sequence ID" value="NZ_CAXSMM010000004.1"/>
</dbReference>
<accession>A0A359YEX8</accession>
<evidence type="ECO:0000256" key="1">
    <source>
        <dbReference type="SAM" id="Phobius"/>
    </source>
</evidence>
<sequence>MPYPFNYFASIFNFRSSFANRKKLSWFQMIFTSFFLISITLLPVALQNAQLKTYPLTTFVSDVFDPLSTDVMKDIQEHVVIKDQELTYTGTNPVHKTSKGQVILGQEAKASEGKELTLHFDRKQLIISKENKELATVSYQAINQESLRDKKSFTQAISSDWFRDNRLPVSLFLVIFSGFLSTVNYLILIVGASFFLYLTRKSRLFSLQTFKECFNCILNCLGLPILLSVFISLLFHQVFTTTIMIQNVLFVLYLAMVFYKTHFRDPDYHR</sequence>
<dbReference type="EMBL" id="WMZA01000004">
    <property type="protein sequence ID" value="MTR63535.1"/>
    <property type="molecule type" value="Genomic_DNA"/>
</dbReference>
<feature type="transmembrane region" description="Helical" evidence="1">
    <location>
        <begin position="24"/>
        <end position="46"/>
    </location>
</feature>
<dbReference type="EMBL" id="JAGZFP010000001">
    <property type="protein sequence ID" value="MBS5357563.1"/>
    <property type="molecule type" value="Genomic_DNA"/>
</dbReference>
<reference evidence="5 6" key="1">
    <citation type="submission" date="2018-08" db="EMBL/GenBank/DDBJ databases">
        <title>A genome reference for cultivated species of the human gut microbiota.</title>
        <authorList>
            <person name="Zou Y."/>
            <person name="Xue W."/>
            <person name="Luo G."/>
        </authorList>
    </citation>
    <scope>NUCLEOTIDE SEQUENCE [LARGE SCALE GENOMIC DNA]</scope>
    <source>
        <strain evidence="5 6">AM33-3BH</strain>
    </source>
</reference>
<dbReference type="EMBL" id="WMYS01000003">
    <property type="protein sequence ID" value="MTR41357.1"/>
    <property type="molecule type" value="Genomic_DNA"/>
</dbReference>
<keyword evidence="1" id="KW-1133">Transmembrane helix</keyword>
<dbReference type="Proteomes" id="UP000285773">
    <property type="component" value="Unassembled WGS sequence"/>
</dbReference>
<organism evidence="3 7">
    <name type="scientific">Streptococcus parasanguinis</name>
    <dbReference type="NCBI Taxonomy" id="1318"/>
    <lineage>
        <taxon>Bacteria</taxon>
        <taxon>Bacillati</taxon>
        <taxon>Bacillota</taxon>
        <taxon>Bacilli</taxon>
        <taxon>Lactobacillales</taxon>
        <taxon>Streptococcaceae</taxon>
        <taxon>Streptococcus</taxon>
    </lineage>
</organism>
<dbReference type="Proteomes" id="UP000462658">
    <property type="component" value="Unassembled WGS sequence"/>
</dbReference>
<protein>
    <submittedName>
        <fullName evidence="3">DUF1189 domain-containing protein</fullName>
    </submittedName>
    <submittedName>
        <fullName evidence="2">DUF1189 family protein</fullName>
    </submittedName>
</protein>
<gene>
    <name evidence="5" type="ORF">DW820_09310</name>
    <name evidence="3" type="ORF">GMC75_06640</name>
    <name evidence="4" type="ORF">GMC80_09450</name>
    <name evidence="2" type="ORF">KHX87_00415</name>
</gene>
<keyword evidence="1" id="KW-0812">Transmembrane</keyword>
<comment type="caution">
    <text evidence="3">The sequence shown here is derived from an EMBL/GenBank/DDBJ whole genome shotgun (WGS) entry which is preliminary data.</text>
</comment>
<evidence type="ECO:0000313" key="5">
    <source>
        <dbReference type="EMBL" id="RHC93769.1"/>
    </source>
</evidence>
<evidence type="ECO:0000313" key="8">
    <source>
        <dbReference type="Proteomes" id="UP000462658"/>
    </source>
</evidence>
<evidence type="ECO:0000313" key="2">
    <source>
        <dbReference type="EMBL" id="MBS5357563.1"/>
    </source>
</evidence>
<evidence type="ECO:0000313" key="4">
    <source>
        <dbReference type="EMBL" id="MTR63535.1"/>
    </source>
</evidence>
<dbReference type="AlphaFoldDB" id="A0A359YEX8"/>
<dbReference type="EMBL" id="QSIO01000004">
    <property type="protein sequence ID" value="RHC93769.1"/>
    <property type="molecule type" value="Genomic_DNA"/>
</dbReference>
<evidence type="ECO:0000313" key="6">
    <source>
        <dbReference type="Proteomes" id="UP000285773"/>
    </source>
</evidence>
<feature type="transmembrane region" description="Helical" evidence="1">
    <location>
        <begin position="216"/>
        <end position="235"/>
    </location>
</feature>
<dbReference type="Proteomes" id="UP000430295">
    <property type="component" value="Unassembled WGS sequence"/>
</dbReference>
<proteinExistence type="predicted"/>
<evidence type="ECO:0000313" key="3">
    <source>
        <dbReference type="EMBL" id="MTR41357.1"/>
    </source>
</evidence>
<reference evidence="2" key="3">
    <citation type="submission" date="2021-02" db="EMBL/GenBank/DDBJ databases">
        <title>Infant gut strain persistence is associated with maternal origin, phylogeny, and functional potential including surface adhesion and iron acquisition.</title>
        <authorList>
            <person name="Lou Y.C."/>
        </authorList>
    </citation>
    <scope>NUCLEOTIDE SEQUENCE</scope>
    <source>
        <strain evidence="2">L3_098_011G1_dasL3_098_011G1_concoct_7</strain>
    </source>
</reference>